<sequence length="285" mass="30293">MQDTVVITPPARLGETRLPDGRALGWAEWGPREGTPVLFSPGAGTSRRLGFGADVLDALGVRLISLDRPGLGASDPDPGRTLASWPADVRALGLDAPRMVGFSQGAPFALACAADGAVSRVAIVSGADEVALPAFADSLPPQLLDLVRTAADDPTGAEEFFARFTPDALWNLIVPNSPEIDRGIYTQPDFSREYRLAMEEAFRQSSAGYARDTLLAMSRWPFDLDEIAVPVDLWYGELDASHSPDRGETLAARIPGARRHLVPGAGGALLWTHGEDVLTELLAGG</sequence>
<gene>
    <name evidence="2" type="ORF">SAMN05660976_05428</name>
</gene>
<proteinExistence type="predicted"/>
<evidence type="ECO:0000259" key="1">
    <source>
        <dbReference type="Pfam" id="PF00561"/>
    </source>
</evidence>
<dbReference type="InterPro" id="IPR000073">
    <property type="entry name" value="AB_hydrolase_1"/>
</dbReference>
<dbReference type="GO" id="GO:0003824">
    <property type="term" value="F:catalytic activity"/>
    <property type="evidence" value="ECO:0007669"/>
    <property type="project" value="UniProtKB-ARBA"/>
</dbReference>
<dbReference type="PANTHER" id="PTHR45763:SF46">
    <property type="entry name" value="AB HYDROLASE-1 DOMAIN-CONTAINING PROTEIN"/>
    <property type="match status" value="1"/>
</dbReference>
<accession>A0A1H7Z750</accession>
<dbReference type="Gene3D" id="3.40.50.1820">
    <property type="entry name" value="alpha/beta hydrolase"/>
    <property type="match status" value="1"/>
</dbReference>
<dbReference type="EMBL" id="FOBF01000014">
    <property type="protein sequence ID" value="SEM54166.1"/>
    <property type="molecule type" value="Genomic_DNA"/>
</dbReference>
<organism evidence="2 3">
    <name type="scientific">Nonomuraea pusilla</name>
    <dbReference type="NCBI Taxonomy" id="46177"/>
    <lineage>
        <taxon>Bacteria</taxon>
        <taxon>Bacillati</taxon>
        <taxon>Actinomycetota</taxon>
        <taxon>Actinomycetes</taxon>
        <taxon>Streptosporangiales</taxon>
        <taxon>Streptosporangiaceae</taxon>
        <taxon>Nonomuraea</taxon>
    </lineage>
</organism>
<name>A0A1H7Z750_9ACTN</name>
<dbReference type="AlphaFoldDB" id="A0A1H7Z750"/>
<dbReference type="OrthoDB" id="9800988at2"/>
<dbReference type="InterPro" id="IPR029058">
    <property type="entry name" value="AB_hydrolase_fold"/>
</dbReference>
<dbReference type="Pfam" id="PF00561">
    <property type="entry name" value="Abhydrolase_1"/>
    <property type="match status" value="1"/>
</dbReference>
<dbReference type="STRING" id="46177.SAMN05660976_05428"/>
<protein>
    <submittedName>
        <fullName evidence="2">Pimeloyl-ACP methyl ester carboxylesterase</fullName>
    </submittedName>
</protein>
<dbReference type="Proteomes" id="UP000198953">
    <property type="component" value="Unassembled WGS sequence"/>
</dbReference>
<reference evidence="2 3" key="1">
    <citation type="submission" date="2016-10" db="EMBL/GenBank/DDBJ databases">
        <authorList>
            <person name="de Groot N.N."/>
        </authorList>
    </citation>
    <scope>NUCLEOTIDE SEQUENCE [LARGE SCALE GENOMIC DNA]</scope>
    <source>
        <strain evidence="2 3">DSM 43357</strain>
    </source>
</reference>
<keyword evidence="3" id="KW-1185">Reference proteome</keyword>
<feature type="domain" description="AB hydrolase-1" evidence="1">
    <location>
        <begin position="36"/>
        <end position="273"/>
    </location>
</feature>
<dbReference type="SUPFAM" id="SSF53474">
    <property type="entry name" value="alpha/beta-Hydrolases"/>
    <property type="match status" value="1"/>
</dbReference>
<dbReference type="RefSeq" id="WP_091103531.1">
    <property type="nucleotide sequence ID" value="NZ_FOBF01000014.1"/>
</dbReference>
<evidence type="ECO:0000313" key="3">
    <source>
        <dbReference type="Proteomes" id="UP000198953"/>
    </source>
</evidence>
<evidence type="ECO:0000313" key="2">
    <source>
        <dbReference type="EMBL" id="SEM54166.1"/>
    </source>
</evidence>
<dbReference type="PANTHER" id="PTHR45763">
    <property type="entry name" value="HYDROLASE, ALPHA/BETA FOLD FAMILY PROTEIN, EXPRESSED-RELATED"/>
    <property type="match status" value="1"/>
</dbReference>